<organism evidence="1 2">
    <name type="scientific">Saccharolobus caldissimus</name>
    <dbReference type="NCBI Taxonomy" id="1702097"/>
    <lineage>
        <taxon>Archaea</taxon>
        <taxon>Thermoproteota</taxon>
        <taxon>Thermoprotei</taxon>
        <taxon>Sulfolobales</taxon>
        <taxon>Sulfolobaceae</taxon>
        <taxon>Saccharolobus</taxon>
    </lineage>
</organism>
<evidence type="ECO:0000313" key="2">
    <source>
        <dbReference type="Proteomes" id="UP001319921"/>
    </source>
</evidence>
<dbReference type="KEGG" id="scas:SACC_17290"/>
<gene>
    <name evidence="1" type="ORF">SACC_17290</name>
</gene>
<dbReference type="AlphaFoldDB" id="A0AAQ4CSD1"/>
<proteinExistence type="predicted"/>
<accession>A0AAQ4CSD1</accession>
<dbReference type="GeneID" id="68866460"/>
<reference evidence="1 2" key="1">
    <citation type="journal article" date="2022" name="Microbiol. Resour. Announc.">
        <title>Complete Genome Sequence of the Hyperthermophilic and Acidophilic Archaeon Saccharolobus caldissimus Strain HS-3T.</title>
        <authorList>
            <person name="Sakai H.D."/>
            <person name="Kurosawa N."/>
        </authorList>
    </citation>
    <scope>NUCLEOTIDE SEQUENCE [LARGE SCALE GENOMIC DNA]</scope>
    <source>
        <strain evidence="1 2">JCM32116</strain>
    </source>
</reference>
<protein>
    <submittedName>
        <fullName evidence="1">Uncharacterized protein</fullName>
    </submittedName>
</protein>
<sequence>MSERVQLHEYEVISIKPLIVKINLKDENVTLMVYLIPNVVFTENDKVVSVVSNSLLTVLSDKPKMGELCSPQKMMTHTAIIPELKIISEGGTEIRVNEKKVVIKAKIMNINIYPDLRDNFGNPCVNITWIQLMNVE</sequence>
<name>A0AAQ4CSD1_9CREN</name>
<dbReference type="EMBL" id="AP025226">
    <property type="protein sequence ID" value="BDB98712.1"/>
    <property type="molecule type" value="Genomic_DNA"/>
</dbReference>
<dbReference type="RefSeq" id="WP_229569089.1">
    <property type="nucleotide sequence ID" value="NZ_AP025226.1"/>
</dbReference>
<keyword evidence="2" id="KW-1185">Reference proteome</keyword>
<evidence type="ECO:0000313" key="1">
    <source>
        <dbReference type="EMBL" id="BDB98712.1"/>
    </source>
</evidence>
<dbReference type="Proteomes" id="UP001319921">
    <property type="component" value="Chromosome"/>
</dbReference>